<dbReference type="PIRSF" id="PIRSF029008">
    <property type="entry name" value="MecA"/>
    <property type="match status" value="1"/>
</dbReference>
<comment type="similarity">
    <text evidence="1">Belongs to the MecA family.</text>
</comment>
<name>A0A2I0QX05_9BACI</name>
<dbReference type="RefSeq" id="WP_101330615.1">
    <property type="nucleotide sequence ID" value="NZ_PJNH01000001.1"/>
</dbReference>
<dbReference type="Gene3D" id="3.30.70.1950">
    <property type="match status" value="1"/>
</dbReference>
<protein>
    <submittedName>
        <fullName evidence="3">Adapter protein mecA</fullName>
    </submittedName>
</protein>
<dbReference type="InterPro" id="IPR008681">
    <property type="entry name" value="Neg-reg_MecA"/>
</dbReference>
<comment type="subunit">
    <text evidence="2">Homodimer.</text>
</comment>
<organism evidence="3 4">
    <name type="scientific">Halalkalibacillus sediminis</name>
    <dbReference type="NCBI Taxonomy" id="2018042"/>
    <lineage>
        <taxon>Bacteria</taxon>
        <taxon>Bacillati</taxon>
        <taxon>Bacillota</taxon>
        <taxon>Bacilli</taxon>
        <taxon>Bacillales</taxon>
        <taxon>Bacillaceae</taxon>
        <taxon>Halalkalibacillus</taxon>
    </lineage>
</organism>
<dbReference type="Pfam" id="PF05389">
    <property type="entry name" value="MecA"/>
    <property type="match status" value="1"/>
</dbReference>
<proteinExistence type="inferred from homology"/>
<dbReference type="OrthoDB" id="2085234at2"/>
<evidence type="ECO:0000256" key="1">
    <source>
        <dbReference type="ARBA" id="ARBA00005397"/>
    </source>
</evidence>
<dbReference type="PANTHER" id="PTHR39161:SF2">
    <property type="entry name" value="ADAPTER PROTEIN MECA 2"/>
    <property type="match status" value="1"/>
</dbReference>
<comment type="caution">
    <text evidence="3">The sequence shown here is derived from an EMBL/GenBank/DDBJ whole genome shotgun (WGS) entry which is preliminary data.</text>
</comment>
<sequence>MRLERISVNQFKIFLTYDDLKERGYTKEELWNNLPKANQLFQDMLYEACDELDFNLDGMLMVQVHMLQAQGMIILVTQNEDLSDDEFIELKVTMDESKEVMFEMENFEHVIEVARVFQNHKAIDTALFAYDGSYYIQLLDDDMDDSEKEIIISILSEYGSPSTTTSYYLKEYGTVVSEHNAFQIINQYF</sequence>
<gene>
    <name evidence="3" type="ORF">CEY16_03700</name>
</gene>
<dbReference type="AlphaFoldDB" id="A0A2I0QX05"/>
<dbReference type="EMBL" id="PJNH01000001">
    <property type="protein sequence ID" value="PKR78871.1"/>
    <property type="molecule type" value="Genomic_DNA"/>
</dbReference>
<keyword evidence="4" id="KW-1185">Reference proteome</keyword>
<dbReference type="InterPro" id="IPR038471">
    <property type="entry name" value="MecA_C_sf"/>
</dbReference>
<evidence type="ECO:0000313" key="4">
    <source>
        <dbReference type="Proteomes" id="UP000243524"/>
    </source>
</evidence>
<reference evidence="3 4" key="1">
    <citation type="submission" date="2017-06" db="EMBL/GenBank/DDBJ databases">
        <title>the draft geome sequence of Illustriluteabacillus marina B3227.</title>
        <authorList>
            <person name="He R.-H."/>
            <person name="Du Z.-J."/>
        </authorList>
    </citation>
    <scope>NUCLEOTIDE SEQUENCE [LARGE SCALE GENOMIC DNA]</scope>
    <source>
        <strain evidence="3 4">B3227</strain>
    </source>
</reference>
<evidence type="ECO:0000313" key="3">
    <source>
        <dbReference type="EMBL" id="PKR78871.1"/>
    </source>
</evidence>
<dbReference type="Proteomes" id="UP000243524">
    <property type="component" value="Unassembled WGS sequence"/>
</dbReference>
<dbReference type="PANTHER" id="PTHR39161">
    <property type="entry name" value="ADAPTER PROTEIN MECA"/>
    <property type="match status" value="1"/>
</dbReference>
<evidence type="ECO:0000256" key="2">
    <source>
        <dbReference type="ARBA" id="ARBA00011738"/>
    </source>
</evidence>
<accession>A0A2I0QX05</accession>